<keyword evidence="9" id="KW-1185">Reference proteome</keyword>
<dbReference type="Gene3D" id="3.90.550.10">
    <property type="entry name" value="Spore Coat Polysaccharide Biosynthesis Protein SpsA, Chain A"/>
    <property type="match status" value="1"/>
</dbReference>
<evidence type="ECO:0000256" key="7">
    <source>
        <dbReference type="ARBA" id="ARBA00037964"/>
    </source>
</evidence>
<evidence type="ECO:0000256" key="2">
    <source>
        <dbReference type="ARBA" id="ARBA00022692"/>
    </source>
</evidence>
<keyword evidence="6" id="KW-0472">Membrane</keyword>
<dbReference type="GO" id="GO:0000136">
    <property type="term" value="C:mannan polymerase complex"/>
    <property type="evidence" value="ECO:0007669"/>
    <property type="project" value="TreeGrafter"/>
</dbReference>
<organism evidence="8 9">
    <name type="scientific">Sphaerosporella brunnea</name>
    <dbReference type="NCBI Taxonomy" id="1250544"/>
    <lineage>
        <taxon>Eukaryota</taxon>
        <taxon>Fungi</taxon>
        <taxon>Dikarya</taxon>
        <taxon>Ascomycota</taxon>
        <taxon>Pezizomycotina</taxon>
        <taxon>Pezizomycetes</taxon>
        <taxon>Pezizales</taxon>
        <taxon>Pyronemataceae</taxon>
        <taxon>Sphaerosporella</taxon>
    </lineage>
</organism>
<evidence type="ECO:0000256" key="1">
    <source>
        <dbReference type="ARBA" id="ARBA00004323"/>
    </source>
</evidence>
<keyword evidence="4" id="KW-1133">Transmembrane helix</keyword>
<evidence type="ECO:0000256" key="3">
    <source>
        <dbReference type="ARBA" id="ARBA00022968"/>
    </source>
</evidence>
<dbReference type="GO" id="GO:0000032">
    <property type="term" value="P:cell wall mannoprotein biosynthetic process"/>
    <property type="evidence" value="ECO:0007669"/>
    <property type="project" value="TreeGrafter"/>
</dbReference>
<proteinExistence type="inferred from homology"/>
<reference evidence="8 9" key="1">
    <citation type="submission" date="2019-09" db="EMBL/GenBank/DDBJ databases">
        <title>Draft genome of the ectomycorrhizal ascomycete Sphaerosporella brunnea.</title>
        <authorList>
            <consortium name="DOE Joint Genome Institute"/>
            <person name="Benucci G.M."/>
            <person name="Marozzi G."/>
            <person name="Antonielli L."/>
            <person name="Sanchez S."/>
            <person name="Marco P."/>
            <person name="Wang X."/>
            <person name="Falini L.B."/>
            <person name="Barry K."/>
            <person name="Haridas S."/>
            <person name="Lipzen A."/>
            <person name="Labutti K."/>
            <person name="Grigoriev I.V."/>
            <person name="Murat C."/>
            <person name="Martin F."/>
            <person name="Albertini E."/>
            <person name="Donnini D."/>
            <person name="Bonito G."/>
        </authorList>
    </citation>
    <scope>NUCLEOTIDE SEQUENCE [LARGE SCALE GENOMIC DNA]</scope>
    <source>
        <strain evidence="8 9">Sb_GMNB300</strain>
    </source>
</reference>
<evidence type="ECO:0000313" key="8">
    <source>
        <dbReference type="EMBL" id="KAA8902584.1"/>
    </source>
</evidence>
<name>A0A5J5ETE1_9PEZI</name>
<keyword evidence="5" id="KW-0333">Golgi apparatus</keyword>
<evidence type="ECO:0000313" key="9">
    <source>
        <dbReference type="Proteomes" id="UP000326924"/>
    </source>
</evidence>
<dbReference type="InterPro" id="IPR052086">
    <property type="entry name" value="Mannan_Polymerase_Subunit"/>
</dbReference>
<dbReference type="InParanoid" id="A0A5J5ETE1"/>
<dbReference type="FunFam" id="3.90.550.10:FF:000017">
    <property type="entry name" value="Mannan polymerase II complex ANP1 subunit"/>
    <property type="match status" value="1"/>
</dbReference>
<comment type="caution">
    <text evidence="8">The sequence shown here is derived from an EMBL/GenBank/DDBJ whole genome shotgun (WGS) entry which is preliminary data.</text>
</comment>
<evidence type="ECO:0000256" key="6">
    <source>
        <dbReference type="ARBA" id="ARBA00023136"/>
    </source>
</evidence>
<dbReference type="GO" id="GO:0000009">
    <property type="term" value="F:alpha-1,6-mannosyltransferase activity"/>
    <property type="evidence" value="ECO:0007669"/>
    <property type="project" value="TreeGrafter"/>
</dbReference>
<dbReference type="Proteomes" id="UP000326924">
    <property type="component" value="Unassembled WGS sequence"/>
</dbReference>
<dbReference type="AlphaFoldDB" id="A0A5J5ETE1"/>
<dbReference type="InterPro" id="IPR029044">
    <property type="entry name" value="Nucleotide-diphossugar_trans"/>
</dbReference>
<dbReference type="FunCoup" id="A0A5J5ETE1">
    <property type="interactions" value="97"/>
</dbReference>
<comment type="subcellular location">
    <subcellularLocation>
        <location evidence="1">Golgi apparatus membrane</location>
        <topology evidence="1">Single-pass type II membrane protein</topology>
    </subcellularLocation>
</comment>
<accession>A0A5J5ETE1</accession>
<dbReference type="SUPFAM" id="SSF53448">
    <property type="entry name" value="Nucleotide-diphospho-sugar transferases"/>
    <property type="match status" value="1"/>
</dbReference>
<keyword evidence="2" id="KW-0812">Transmembrane</keyword>
<dbReference type="EMBL" id="VXIS01000130">
    <property type="protein sequence ID" value="KAA8902584.1"/>
    <property type="molecule type" value="Genomic_DNA"/>
</dbReference>
<sequence>MAARSLRRSNPITLLLALVLFLGFLVFLLSPSTPSSSSSVLSSTSKAVKTKPGLRKPIKHFQLNHVKTTSDPASNHERVLILTPLARFYPEYWANLLKLTFPRELVELGFIVPKTREGNAALAKLEAAVKKVQTGPKKNRFHGVTIMRQDFDTPTPQNEKDRHALAAQKLRRAAMARARNSLLFTTIGMETSWVLWLDADIIETPPTLIQDLASHDKAVIVPNCFQRYADTDGTKKIRPYDFNSWHDSPKALEMASKMGNDDVIFEGYQEMATYRSLMAYERTEGGDVRLETPLEGVGGTALMVKAEVHRDGAMFPPFSFYHLIETEGFAKMARRLGYQPYGLPNYLVYHYNE</sequence>
<dbReference type="GO" id="GO:0006487">
    <property type="term" value="P:protein N-linked glycosylation"/>
    <property type="evidence" value="ECO:0007669"/>
    <property type="project" value="TreeGrafter"/>
</dbReference>
<evidence type="ECO:0000256" key="5">
    <source>
        <dbReference type="ARBA" id="ARBA00023034"/>
    </source>
</evidence>
<dbReference type="OrthoDB" id="2405412at2759"/>
<dbReference type="PANTHER" id="PTHR43083:SF6">
    <property type="entry name" value="MANNAN POLYMERASE COMPLEXES SUBUNIT MNN9"/>
    <property type="match status" value="1"/>
</dbReference>
<evidence type="ECO:0000256" key="4">
    <source>
        <dbReference type="ARBA" id="ARBA00022989"/>
    </source>
</evidence>
<dbReference type="PANTHER" id="PTHR43083">
    <property type="entry name" value="MANNAN POLYMERASE II"/>
    <property type="match status" value="1"/>
</dbReference>
<gene>
    <name evidence="8" type="ORF">FN846DRAFT_83891</name>
</gene>
<comment type="similarity">
    <text evidence="7">Belongs to the ANP1/MMN9/VAN1 family.</text>
</comment>
<dbReference type="Pfam" id="PF03452">
    <property type="entry name" value="Anp1"/>
    <property type="match status" value="1"/>
</dbReference>
<keyword evidence="3" id="KW-0735">Signal-anchor</keyword>
<protein>
    <submittedName>
        <fullName evidence="8">Anp1-domain-containing protein</fullName>
    </submittedName>
</protein>